<evidence type="ECO:0000259" key="4">
    <source>
        <dbReference type="Pfam" id="PF04586"/>
    </source>
</evidence>
<name>A0ABX9FZ17_9ENTR</name>
<dbReference type="EMBL" id="QNRL01000003">
    <property type="protein sequence ID" value="RBP12460.1"/>
    <property type="molecule type" value="Genomic_DNA"/>
</dbReference>
<reference evidence="5 6" key="1">
    <citation type="submission" date="2018-06" db="EMBL/GenBank/DDBJ databases">
        <title>Genomic Encyclopedia of Type Strains, Phase IV (KMG-IV): sequencing the most valuable type-strain genomes for metagenomic binning, comparative biology and taxonomic classification.</title>
        <authorList>
            <person name="Goeker M."/>
        </authorList>
    </citation>
    <scope>NUCLEOTIDE SEQUENCE [LARGE SCALE GENOMIC DNA]</scope>
    <source>
        <strain evidence="5 6">DSM 27453</strain>
    </source>
</reference>
<evidence type="ECO:0000313" key="6">
    <source>
        <dbReference type="Proteomes" id="UP000253201"/>
    </source>
</evidence>
<proteinExistence type="predicted"/>
<sequence>MGAMMPDIHKTLAFDQTEIKFTGDGESGIFEGYASVFNNTDSDGDIILPGAFSGVISGQSRKVAMFFNHQTRAIPVGKWDSMHEDEKGLFVRGQLTPGLSLSEDLKAAMKHGTVDGMSVGFSVGPDDYTVGSSGLIFKNISYLREISVCTFPANELAGITAMKCIDSIKTIRDAEAWLRDSVGLTRAEAQAFIARVKSAGRSESGSGDIDALAQRITSFAANLRNA</sequence>
<protein>
    <submittedName>
        <fullName evidence="5">Prohead peptidase</fullName>
    </submittedName>
</protein>
<evidence type="ECO:0000256" key="1">
    <source>
        <dbReference type="ARBA" id="ARBA00022612"/>
    </source>
</evidence>
<dbReference type="Pfam" id="PF04586">
    <property type="entry name" value="Peptidase_S78"/>
    <property type="match status" value="1"/>
</dbReference>
<evidence type="ECO:0000256" key="3">
    <source>
        <dbReference type="ARBA" id="ARBA00022801"/>
    </source>
</evidence>
<evidence type="ECO:0000256" key="2">
    <source>
        <dbReference type="ARBA" id="ARBA00022670"/>
    </source>
</evidence>
<accession>A0ABX9FZ17</accession>
<dbReference type="InterPro" id="IPR054613">
    <property type="entry name" value="Peptidase_S78_dom"/>
</dbReference>
<organism evidence="5 6">
    <name type="scientific">Pseudocitrobacter faecalis</name>
    <dbReference type="NCBI Taxonomy" id="1398493"/>
    <lineage>
        <taxon>Bacteria</taxon>
        <taxon>Pseudomonadati</taxon>
        <taxon>Pseudomonadota</taxon>
        <taxon>Gammaproteobacteria</taxon>
        <taxon>Enterobacterales</taxon>
        <taxon>Enterobacteriaceae</taxon>
        <taxon>Pseudocitrobacter</taxon>
    </lineage>
</organism>
<keyword evidence="6" id="KW-1185">Reference proteome</keyword>
<feature type="domain" description="Prohead serine protease" evidence="4">
    <location>
        <begin position="23"/>
        <end position="160"/>
    </location>
</feature>
<dbReference type="NCBIfam" id="TIGR01543">
    <property type="entry name" value="proheadase_HK97"/>
    <property type="match status" value="1"/>
</dbReference>
<keyword evidence="1" id="KW-1188">Viral release from host cell</keyword>
<dbReference type="InterPro" id="IPR006433">
    <property type="entry name" value="Prohead_protease"/>
</dbReference>
<keyword evidence="3" id="KW-0378">Hydrolase</keyword>
<dbReference type="Proteomes" id="UP000253201">
    <property type="component" value="Unassembled WGS sequence"/>
</dbReference>
<evidence type="ECO:0000313" key="5">
    <source>
        <dbReference type="EMBL" id="RBP12460.1"/>
    </source>
</evidence>
<gene>
    <name evidence="5" type="ORF">DFQ50_10362</name>
</gene>
<comment type="caution">
    <text evidence="5">The sequence shown here is derived from an EMBL/GenBank/DDBJ whole genome shotgun (WGS) entry which is preliminary data.</text>
</comment>
<keyword evidence="2" id="KW-0645">Protease</keyword>